<evidence type="ECO:0000256" key="2">
    <source>
        <dbReference type="SAM" id="MobiDB-lite"/>
    </source>
</evidence>
<dbReference type="InterPro" id="IPR050330">
    <property type="entry name" value="Bact_OuterMem_StrucFunc"/>
</dbReference>
<feature type="compositionally biased region" description="Low complexity" evidence="2">
    <location>
        <begin position="297"/>
        <end position="338"/>
    </location>
</feature>
<dbReference type="InterPro" id="IPR006665">
    <property type="entry name" value="OmpA-like"/>
</dbReference>
<feature type="compositionally biased region" description="Low complexity" evidence="2">
    <location>
        <begin position="216"/>
        <end position="227"/>
    </location>
</feature>
<dbReference type="Pfam" id="PF00691">
    <property type="entry name" value="OmpA"/>
    <property type="match status" value="1"/>
</dbReference>
<dbReference type="Proteomes" id="UP001593940">
    <property type="component" value="Unassembled WGS sequence"/>
</dbReference>
<keyword evidence="6" id="KW-1185">Reference proteome</keyword>
<sequence length="646" mass="70394">MKLSNLFLASTALPLMLLPANVSALQPEAATPIVVAQAGPSAEEDDQPGVRRRPREGADSPRGGGEGQERRQERRQGGQDAGGPGASEERGQRPPRGAGPAERGGPDGPRGSRATESEDAPPPRRGAAQPAERPTPPSGTTPATPARPAQGEPAERARPSAETPDRPNRPAAQERERNRDRPAAERERPRQPSPAAETPPSTPAPAAQPATPPAPAQQRPAAGTPRPADAEQPARAGDSERPDRNRPDRDRQDRQRARDQRPGQDTPATTTAPTAPATPAPSAPTAAPTAPTPAPAAPTTAAPAAPAPATRALPTAPAAPVQSAPQQAGPAAAQPLDASRVRIEDLRRERRERREGGRLIIEEPGNRTIIRQGDEVIIRHDETLRFRRAYRDADVRVERRAGNEEVTIVRRPDGSEIVTVRDEDGNLIRRIRREPAGQEVVLIENRRRGVERRPGYGYMEEEVIRLPPPTVRIPREEYIVETERASRADIVEAFTAPPVERVERAYTLDEVRRSQPLRERMRRVDLNAVTFEFGSWELPPDQIDALSTIAAGLREAISRNPNEIFLVEGHTDAVGADEDNLTLSDRRAETIATILTERFQIPAENLTTQGYGEQYLKVASQGPERENRRVTLRRITPLLQGQAQQQ</sequence>
<feature type="compositionally biased region" description="Low complexity" evidence="2">
    <location>
        <begin position="94"/>
        <end position="103"/>
    </location>
</feature>
<evidence type="ECO:0000313" key="5">
    <source>
        <dbReference type="EMBL" id="MFC1455250.1"/>
    </source>
</evidence>
<feature type="compositionally biased region" description="Low complexity" evidence="2">
    <location>
        <begin position="263"/>
        <end position="275"/>
    </location>
</feature>
<keyword evidence="3" id="KW-0732">Signal</keyword>
<organism evidence="5 6">
    <name type="scientific">Microvirga arabica</name>
    <dbReference type="NCBI Taxonomy" id="1128671"/>
    <lineage>
        <taxon>Bacteria</taxon>
        <taxon>Pseudomonadati</taxon>
        <taxon>Pseudomonadota</taxon>
        <taxon>Alphaproteobacteria</taxon>
        <taxon>Hyphomicrobiales</taxon>
        <taxon>Methylobacteriaceae</taxon>
        <taxon>Microvirga</taxon>
    </lineage>
</organism>
<feature type="compositionally biased region" description="Basic and acidic residues" evidence="2">
    <location>
        <begin position="237"/>
        <end position="262"/>
    </location>
</feature>
<dbReference type="PANTHER" id="PTHR30329:SF21">
    <property type="entry name" value="LIPOPROTEIN YIAD-RELATED"/>
    <property type="match status" value="1"/>
</dbReference>
<dbReference type="CDD" id="cd07185">
    <property type="entry name" value="OmpA_C-like"/>
    <property type="match status" value="1"/>
</dbReference>
<evidence type="ECO:0000259" key="4">
    <source>
        <dbReference type="PROSITE" id="PS51123"/>
    </source>
</evidence>
<feature type="signal peptide" evidence="3">
    <location>
        <begin position="1"/>
        <end position="24"/>
    </location>
</feature>
<dbReference type="InterPro" id="IPR036737">
    <property type="entry name" value="OmpA-like_sf"/>
</dbReference>
<feature type="chain" id="PRO_5046516098" evidence="3">
    <location>
        <begin position="25"/>
        <end position="646"/>
    </location>
</feature>
<feature type="compositionally biased region" description="Low complexity" evidence="2">
    <location>
        <begin position="193"/>
        <end position="209"/>
    </location>
</feature>
<feature type="compositionally biased region" description="Basic and acidic residues" evidence="2">
    <location>
        <begin position="339"/>
        <end position="349"/>
    </location>
</feature>
<feature type="domain" description="OmpA-like" evidence="4">
    <location>
        <begin position="518"/>
        <end position="643"/>
    </location>
</feature>
<feature type="compositionally biased region" description="Low complexity" evidence="2">
    <location>
        <begin position="140"/>
        <end position="149"/>
    </location>
</feature>
<proteinExistence type="predicted"/>
<comment type="caution">
    <text evidence="5">The sequence shown here is derived from an EMBL/GenBank/DDBJ whole genome shotgun (WGS) entry which is preliminary data.</text>
</comment>
<dbReference type="RefSeq" id="WP_246520339.1">
    <property type="nucleotide sequence ID" value="NZ_JAFBID010000015.1"/>
</dbReference>
<gene>
    <name evidence="5" type="ORF">ACETIH_00525</name>
</gene>
<dbReference type="EMBL" id="JBHOMY010000002">
    <property type="protein sequence ID" value="MFC1455250.1"/>
    <property type="molecule type" value="Genomic_DNA"/>
</dbReference>
<accession>A0ABV6Y1U1</accession>
<feature type="compositionally biased region" description="Basic and acidic residues" evidence="2">
    <location>
        <begin position="67"/>
        <end position="77"/>
    </location>
</feature>
<keyword evidence="1" id="KW-0472">Membrane</keyword>
<feature type="compositionally biased region" description="Basic and acidic residues" evidence="2">
    <location>
        <begin position="153"/>
        <end position="190"/>
    </location>
</feature>
<evidence type="ECO:0000256" key="3">
    <source>
        <dbReference type="SAM" id="SignalP"/>
    </source>
</evidence>
<dbReference type="SUPFAM" id="SSF103088">
    <property type="entry name" value="OmpA-like"/>
    <property type="match status" value="1"/>
</dbReference>
<protein>
    <submittedName>
        <fullName evidence="5">OmpA family protein</fullName>
    </submittedName>
</protein>
<feature type="region of interest" description="Disordered" evidence="2">
    <location>
        <begin position="35"/>
        <end position="349"/>
    </location>
</feature>
<dbReference type="PRINTS" id="PR01217">
    <property type="entry name" value="PRICHEXTENSN"/>
</dbReference>
<evidence type="ECO:0000313" key="6">
    <source>
        <dbReference type="Proteomes" id="UP001593940"/>
    </source>
</evidence>
<evidence type="ECO:0000256" key="1">
    <source>
        <dbReference type="PROSITE-ProRule" id="PRU00473"/>
    </source>
</evidence>
<name>A0ABV6Y1U1_9HYPH</name>
<reference evidence="5 6" key="1">
    <citation type="submission" date="2024-09" db="EMBL/GenBank/DDBJ databases">
        <title>Nodulacao em especies de Leguminosae Basais da Amazonia e Caracterizacao dos Rizobios e Bacterias Associadas aos Nodulos.</title>
        <authorList>
            <person name="Jambeiro I.C.A."/>
            <person name="Lopes I.S."/>
            <person name="Aguiar E.R.G.R."/>
            <person name="Santos A.F.J."/>
            <person name="Dos Santos J.M.F."/>
            <person name="Gross E."/>
        </authorList>
    </citation>
    <scope>NUCLEOTIDE SEQUENCE [LARGE SCALE GENOMIC DNA]</scope>
    <source>
        <strain evidence="5 6">BRUESC1165</strain>
    </source>
</reference>
<dbReference type="PROSITE" id="PS51123">
    <property type="entry name" value="OMPA_2"/>
    <property type="match status" value="1"/>
</dbReference>
<dbReference type="PANTHER" id="PTHR30329">
    <property type="entry name" value="STATOR ELEMENT OF FLAGELLAR MOTOR COMPLEX"/>
    <property type="match status" value="1"/>
</dbReference>
<dbReference type="Gene3D" id="3.30.1330.60">
    <property type="entry name" value="OmpA-like domain"/>
    <property type="match status" value="1"/>
</dbReference>